<feature type="domain" description="Exonuclease VII large subunit C-terminal" evidence="7">
    <location>
        <begin position="119"/>
        <end position="408"/>
    </location>
</feature>
<comment type="catalytic activity">
    <reaction evidence="5 6">
        <text>Exonucleolytic cleavage in either 5'- to 3'- or 3'- to 5'-direction to yield nucleoside 5'-phosphates.</text>
        <dbReference type="EC" id="3.1.11.6"/>
    </reaction>
</comment>
<evidence type="ECO:0000313" key="9">
    <source>
        <dbReference type="EMBL" id="OGM00630.1"/>
    </source>
</evidence>
<comment type="similarity">
    <text evidence="5 6">Belongs to the XseA family.</text>
</comment>
<organism evidence="9 10">
    <name type="scientific">Candidatus Uhrbacteria bacterium RIFOXYC2_FULL_47_19</name>
    <dbReference type="NCBI Taxonomy" id="1802424"/>
    <lineage>
        <taxon>Bacteria</taxon>
        <taxon>Candidatus Uhriibacteriota</taxon>
    </lineage>
</organism>
<evidence type="ECO:0000313" key="10">
    <source>
        <dbReference type="Proteomes" id="UP000176988"/>
    </source>
</evidence>
<accession>A0A1F7WCX7</accession>
<evidence type="ECO:0000256" key="2">
    <source>
        <dbReference type="ARBA" id="ARBA00022722"/>
    </source>
</evidence>
<dbReference type="GO" id="GO:0008855">
    <property type="term" value="F:exodeoxyribonuclease VII activity"/>
    <property type="evidence" value="ECO:0007669"/>
    <property type="project" value="UniProtKB-UniRule"/>
</dbReference>
<name>A0A1F7WCX7_9BACT</name>
<dbReference type="GO" id="GO:0003676">
    <property type="term" value="F:nucleic acid binding"/>
    <property type="evidence" value="ECO:0007669"/>
    <property type="project" value="InterPro"/>
</dbReference>
<dbReference type="NCBIfam" id="TIGR00237">
    <property type="entry name" value="xseA"/>
    <property type="match status" value="1"/>
</dbReference>
<comment type="caution">
    <text evidence="9">The sequence shown here is derived from an EMBL/GenBank/DDBJ whole genome shotgun (WGS) entry which is preliminary data.</text>
</comment>
<comment type="subcellular location">
    <subcellularLocation>
        <location evidence="5 6">Cytoplasm</location>
    </subcellularLocation>
</comment>
<feature type="domain" description="OB-fold nucleic acid binding" evidence="8">
    <location>
        <begin position="4"/>
        <end position="95"/>
    </location>
</feature>
<evidence type="ECO:0000256" key="4">
    <source>
        <dbReference type="ARBA" id="ARBA00022839"/>
    </source>
</evidence>
<dbReference type="InterPro" id="IPR025824">
    <property type="entry name" value="OB-fold_nuc-bd_dom"/>
</dbReference>
<evidence type="ECO:0000256" key="5">
    <source>
        <dbReference type="HAMAP-Rule" id="MF_00378"/>
    </source>
</evidence>
<dbReference type="Pfam" id="PF13742">
    <property type="entry name" value="tRNA_anti_2"/>
    <property type="match status" value="1"/>
</dbReference>
<dbReference type="Pfam" id="PF02601">
    <property type="entry name" value="Exonuc_VII_L"/>
    <property type="match status" value="1"/>
</dbReference>
<evidence type="ECO:0000256" key="1">
    <source>
        <dbReference type="ARBA" id="ARBA00022490"/>
    </source>
</evidence>
<dbReference type="GO" id="GO:0005737">
    <property type="term" value="C:cytoplasm"/>
    <property type="evidence" value="ECO:0007669"/>
    <property type="project" value="UniProtKB-SubCell"/>
</dbReference>
<keyword evidence="1 5" id="KW-0963">Cytoplasm</keyword>
<dbReference type="EMBL" id="MGFG01000028">
    <property type="protein sequence ID" value="OGM00630.1"/>
    <property type="molecule type" value="Genomic_DNA"/>
</dbReference>
<sequence>MRNYSVTEFIGFLNAALNEAVFPDGVAIEGEIAEYRVSQGKWIWFLLKDNDSVLPCFGTVWKLKQPIEDGLQVRIYGQPKVHERSGKFSVVVDRVEPVGEGALKRAYELLRKTLEQEGLFDPIRKRPLPKFPRRIGLVASRESAAYSDFLRILGNRWSDVEVNSVHVQVQGKDAIGDIISALSFFSAHPELADVLVLTRGGGSLEDLQAFNSEEVTRAVFSSKIPIVVGVGHERDETLADFAADVRASTPSNAAEIVVPDRIEIRAAIESLRHRLVGRMEQTINDRLTGMDRSVRVMERGIMSSISSFRHRQRDLADAFSLFVDRVAGSVRDLSRLEAGLFTASDLFLTRLSGRLLNGSRLLESFNPKSVLRRGYAIARYQGQPIKDAAAVAIGGRLDVELHQGQVGARVEEIIKSKNQ</sequence>
<evidence type="ECO:0000256" key="3">
    <source>
        <dbReference type="ARBA" id="ARBA00022801"/>
    </source>
</evidence>
<protein>
    <recommendedName>
        <fullName evidence="5">Exodeoxyribonuclease 7 large subunit</fullName>
        <ecNumber evidence="5">3.1.11.6</ecNumber>
    </recommendedName>
    <alternativeName>
        <fullName evidence="5">Exodeoxyribonuclease VII large subunit</fullName>
        <shortName evidence="5">Exonuclease VII large subunit</shortName>
    </alternativeName>
</protein>
<dbReference type="PANTHER" id="PTHR30008:SF0">
    <property type="entry name" value="EXODEOXYRIBONUCLEASE 7 LARGE SUBUNIT"/>
    <property type="match status" value="1"/>
</dbReference>
<dbReference type="HAMAP" id="MF_00378">
    <property type="entry name" value="Exonuc_7_L"/>
    <property type="match status" value="1"/>
</dbReference>
<gene>
    <name evidence="5" type="primary">xseA</name>
    <name evidence="9" type="ORF">A2480_00665</name>
</gene>
<dbReference type="EC" id="3.1.11.6" evidence="5"/>
<evidence type="ECO:0000259" key="8">
    <source>
        <dbReference type="Pfam" id="PF13742"/>
    </source>
</evidence>
<dbReference type="Proteomes" id="UP000176988">
    <property type="component" value="Unassembled WGS sequence"/>
</dbReference>
<dbReference type="STRING" id="1802424.A2480_00665"/>
<dbReference type="GO" id="GO:0006308">
    <property type="term" value="P:DNA catabolic process"/>
    <property type="evidence" value="ECO:0007669"/>
    <property type="project" value="UniProtKB-UniRule"/>
</dbReference>
<dbReference type="InterPro" id="IPR003753">
    <property type="entry name" value="Exonuc_VII_L"/>
</dbReference>
<keyword evidence="4 5" id="KW-0269">Exonuclease</keyword>
<dbReference type="InterPro" id="IPR020579">
    <property type="entry name" value="Exonuc_VII_lsu_C"/>
</dbReference>
<comment type="subunit">
    <text evidence="5">Heterooligomer composed of large and small subunits.</text>
</comment>
<dbReference type="CDD" id="cd04489">
    <property type="entry name" value="ExoVII_LU_OBF"/>
    <property type="match status" value="1"/>
</dbReference>
<reference evidence="9 10" key="1">
    <citation type="journal article" date="2016" name="Nat. Commun.">
        <title>Thousands of microbial genomes shed light on interconnected biogeochemical processes in an aquifer system.</title>
        <authorList>
            <person name="Anantharaman K."/>
            <person name="Brown C.T."/>
            <person name="Hug L.A."/>
            <person name="Sharon I."/>
            <person name="Castelle C.J."/>
            <person name="Probst A.J."/>
            <person name="Thomas B.C."/>
            <person name="Singh A."/>
            <person name="Wilkins M.J."/>
            <person name="Karaoz U."/>
            <person name="Brodie E.L."/>
            <person name="Williams K.H."/>
            <person name="Hubbard S.S."/>
            <person name="Banfield J.F."/>
        </authorList>
    </citation>
    <scope>NUCLEOTIDE SEQUENCE [LARGE SCALE GENOMIC DNA]</scope>
</reference>
<dbReference type="AlphaFoldDB" id="A0A1F7WCX7"/>
<proteinExistence type="inferred from homology"/>
<comment type="function">
    <text evidence="5">Bidirectionally degrades single-stranded DNA into large acid-insoluble oligonucleotides, which are then degraded further into small acid-soluble oligonucleotides.</text>
</comment>
<dbReference type="PANTHER" id="PTHR30008">
    <property type="entry name" value="EXODEOXYRIBONUCLEASE 7 LARGE SUBUNIT"/>
    <property type="match status" value="1"/>
</dbReference>
<keyword evidence="3 5" id="KW-0378">Hydrolase</keyword>
<evidence type="ECO:0000256" key="6">
    <source>
        <dbReference type="RuleBase" id="RU004355"/>
    </source>
</evidence>
<keyword evidence="2 5" id="KW-0540">Nuclease</keyword>
<evidence type="ECO:0000259" key="7">
    <source>
        <dbReference type="Pfam" id="PF02601"/>
    </source>
</evidence>
<dbReference type="GO" id="GO:0009318">
    <property type="term" value="C:exodeoxyribonuclease VII complex"/>
    <property type="evidence" value="ECO:0007669"/>
    <property type="project" value="UniProtKB-UniRule"/>
</dbReference>